<accession>A0ABT7NNY2</accession>
<keyword evidence="1" id="KW-0175">Coiled coil</keyword>
<protein>
    <submittedName>
        <fullName evidence="2">Uncharacterized protein</fullName>
    </submittedName>
</protein>
<reference evidence="2" key="2">
    <citation type="journal article" date="2022" name="Sci. Total Environ.">
        <title>Prevalence, transmission, and molecular epidemiology of tet(X)-positive bacteria among humans, animals, and environmental niches in China: An epidemiological, and genomic-based study.</title>
        <authorList>
            <person name="Dong N."/>
            <person name="Zeng Y."/>
            <person name="Cai C."/>
            <person name="Sun C."/>
            <person name="Lu J."/>
            <person name="Liu C."/>
            <person name="Zhou H."/>
            <person name="Sun Q."/>
            <person name="Shu L."/>
            <person name="Wang H."/>
            <person name="Wang Y."/>
            <person name="Wang S."/>
            <person name="Wu C."/>
            <person name="Chan E.W."/>
            <person name="Chen G."/>
            <person name="Shen Z."/>
            <person name="Chen S."/>
            <person name="Zhang R."/>
        </authorList>
    </citation>
    <scope>NUCLEOTIDE SEQUENCE</scope>
    <source>
        <strain evidence="2">R1692</strain>
    </source>
</reference>
<proteinExistence type="predicted"/>
<dbReference type="EMBL" id="JACAGK010000034">
    <property type="protein sequence ID" value="MDM1048971.1"/>
    <property type="molecule type" value="Genomic_DNA"/>
</dbReference>
<reference evidence="2" key="1">
    <citation type="submission" date="2020-06" db="EMBL/GenBank/DDBJ databases">
        <authorList>
            <person name="Dong N."/>
        </authorList>
    </citation>
    <scope>NUCLEOTIDE SEQUENCE</scope>
    <source>
        <strain evidence="2">R1692</strain>
    </source>
</reference>
<feature type="coiled-coil region" evidence="1">
    <location>
        <begin position="24"/>
        <end position="79"/>
    </location>
</feature>
<comment type="caution">
    <text evidence="2">The sequence shown here is derived from an EMBL/GenBank/DDBJ whole genome shotgun (WGS) entry which is preliminary data.</text>
</comment>
<sequence>MVKAINKQAAAKFNQMTAGDRDDYHNLQGQHTEIQKKINRLEERYIEKEIGGELYHKYHAKYKEEKEEIEKNLTKLSRQVPNLDEGVGTAIKFTLELPLKWVSADYNTRKRIQYLLFPEGIRYSKKTDEC</sequence>
<dbReference type="RefSeq" id="WP_286651594.1">
    <property type="nucleotide sequence ID" value="NZ_JACAGK010000034.1"/>
</dbReference>
<evidence type="ECO:0000313" key="3">
    <source>
        <dbReference type="Proteomes" id="UP001170954"/>
    </source>
</evidence>
<organism evidence="2 3">
    <name type="scientific">Sphingobacterium hotanense</name>
    <dbReference type="NCBI Taxonomy" id="649196"/>
    <lineage>
        <taxon>Bacteria</taxon>
        <taxon>Pseudomonadati</taxon>
        <taxon>Bacteroidota</taxon>
        <taxon>Sphingobacteriia</taxon>
        <taxon>Sphingobacteriales</taxon>
        <taxon>Sphingobacteriaceae</taxon>
        <taxon>Sphingobacterium</taxon>
    </lineage>
</organism>
<name>A0ABT7NNY2_9SPHI</name>
<evidence type="ECO:0000313" key="2">
    <source>
        <dbReference type="EMBL" id="MDM1048971.1"/>
    </source>
</evidence>
<keyword evidence="3" id="KW-1185">Reference proteome</keyword>
<gene>
    <name evidence="2" type="ORF">HX018_12075</name>
</gene>
<evidence type="ECO:0000256" key="1">
    <source>
        <dbReference type="SAM" id="Coils"/>
    </source>
</evidence>
<dbReference type="Proteomes" id="UP001170954">
    <property type="component" value="Unassembled WGS sequence"/>
</dbReference>